<keyword evidence="3" id="KW-1185">Reference proteome</keyword>
<protein>
    <recommendedName>
        <fullName evidence="4">Tudor domain-containing protein</fullName>
    </recommendedName>
</protein>
<feature type="region of interest" description="Disordered" evidence="1">
    <location>
        <begin position="199"/>
        <end position="299"/>
    </location>
</feature>
<sequence length="602" mass="66936">MIRACDLHGLLEKSEFWGVSIQTEALLMENRIGSSNEAEIPKKSRSLDLKSLYQSEGSKEAQTKNLKRKVGIDVSVVEKKHERKKSRQAVSISGFRKVNGNGSKSLEEVYNGSLSSGSHDSKDSKSGLNQRLNHSSGFSSISETLEGSFTRIPRRKRGFVGRRKVENVSQVSKSAGLSSGEVGNVDQVGKLTGKDTGKQVKTLKVKQKKGSDEFKENGNGEKNSGKHFEEEAECPGHLAVNGGDLSINKSHTGQFVENNGDSSSKKSLRKRNRKRKGLVPDGKSVAKDGRPSTSTTGKRSLMICKMRMRRTLKRMQQGCYHHDLTLAEFTAHGSNYVSGSESASVDTAGRVLRPRKQHREKGSSRKRRIIMKFYWGLGCILVKKLHHIKYDDRDEEWINLQDERFKLLLLPSEVPGKPQRKRSVAREKRSNGENGKLKPNKEKKRDLTTEDDNYMGNYMDSEPIISWLARSSQRVKSSPFRASKKQKISGLSLTSVLPSLTGDGVSRHESLDGGLRNKDISNLSGNSVLPDRLVLVEGLSCLPQKTPFPKANKLPVVYYRRRFRNPCSVSRHSFEVNHVSTSLPESDTSHGHVGVASGPLKS</sequence>
<evidence type="ECO:0000313" key="2">
    <source>
        <dbReference type="EMBL" id="KAF2304524.1"/>
    </source>
</evidence>
<evidence type="ECO:0000256" key="1">
    <source>
        <dbReference type="SAM" id="MobiDB-lite"/>
    </source>
</evidence>
<feature type="compositionally biased region" description="Basic and acidic residues" evidence="1">
    <location>
        <begin position="209"/>
        <end position="229"/>
    </location>
</feature>
<feature type="compositionally biased region" description="Polar residues" evidence="1">
    <location>
        <begin position="247"/>
        <end position="261"/>
    </location>
</feature>
<dbReference type="EMBL" id="JAAGAX010000009">
    <property type="protein sequence ID" value="KAF2304524.1"/>
    <property type="molecule type" value="Genomic_DNA"/>
</dbReference>
<feature type="region of interest" description="Disordered" evidence="1">
    <location>
        <begin position="581"/>
        <end position="602"/>
    </location>
</feature>
<feature type="compositionally biased region" description="Basic and acidic residues" evidence="1">
    <location>
        <begin position="424"/>
        <end position="448"/>
    </location>
</feature>
<feature type="compositionally biased region" description="Basic residues" evidence="1">
    <location>
        <begin position="266"/>
        <end position="277"/>
    </location>
</feature>
<dbReference type="AlphaFoldDB" id="A0A6A6LU65"/>
<accession>A0A6A6LU65</accession>
<evidence type="ECO:0008006" key="4">
    <source>
        <dbReference type="Google" id="ProtNLM"/>
    </source>
</evidence>
<comment type="caution">
    <text evidence="2">The sequence shown here is derived from an EMBL/GenBank/DDBJ whole genome shotgun (WGS) entry which is preliminary data.</text>
</comment>
<proteinExistence type="predicted"/>
<name>A0A6A6LU65_HEVBR</name>
<reference evidence="2 3" key="1">
    <citation type="journal article" date="2020" name="Mol. Plant">
        <title>The Chromosome-Based Rubber Tree Genome Provides New Insights into Spurge Genome Evolution and Rubber Biosynthesis.</title>
        <authorList>
            <person name="Liu J."/>
            <person name="Shi C."/>
            <person name="Shi C.C."/>
            <person name="Li W."/>
            <person name="Zhang Q.J."/>
            <person name="Zhang Y."/>
            <person name="Li K."/>
            <person name="Lu H.F."/>
            <person name="Shi C."/>
            <person name="Zhu S.T."/>
            <person name="Xiao Z.Y."/>
            <person name="Nan H."/>
            <person name="Yue Y."/>
            <person name="Zhu X.G."/>
            <person name="Wu Y."/>
            <person name="Hong X.N."/>
            <person name="Fan G.Y."/>
            <person name="Tong Y."/>
            <person name="Zhang D."/>
            <person name="Mao C.L."/>
            <person name="Liu Y.L."/>
            <person name="Hao S.J."/>
            <person name="Liu W.Q."/>
            <person name="Lv M.Q."/>
            <person name="Zhang H.B."/>
            <person name="Liu Y."/>
            <person name="Hu-Tang G.R."/>
            <person name="Wang J.P."/>
            <person name="Wang J.H."/>
            <person name="Sun Y.H."/>
            <person name="Ni S.B."/>
            <person name="Chen W.B."/>
            <person name="Zhang X.C."/>
            <person name="Jiao Y.N."/>
            <person name="Eichler E.E."/>
            <person name="Li G.H."/>
            <person name="Liu X."/>
            <person name="Gao L.Z."/>
        </authorList>
    </citation>
    <scope>NUCLEOTIDE SEQUENCE [LARGE SCALE GENOMIC DNA]</scope>
    <source>
        <strain evidence="3">cv. GT1</strain>
        <tissue evidence="2">Leaf</tissue>
    </source>
</reference>
<evidence type="ECO:0000313" key="3">
    <source>
        <dbReference type="Proteomes" id="UP000467840"/>
    </source>
</evidence>
<gene>
    <name evidence="2" type="ORF">GH714_032910</name>
</gene>
<feature type="region of interest" description="Disordered" evidence="1">
    <location>
        <begin position="416"/>
        <end position="453"/>
    </location>
</feature>
<feature type="region of interest" description="Disordered" evidence="1">
    <location>
        <begin position="109"/>
        <end position="135"/>
    </location>
</feature>
<organism evidence="2 3">
    <name type="scientific">Hevea brasiliensis</name>
    <name type="common">Para rubber tree</name>
    <name type="synonym">Siphonia brasiliensis</name>
    <dbReference type="NCBI Taxonomy" id="3981"/>
    <lineage>
        <taxon>Eukaryota</taxon>
        <taxon>Viridiplantae</taxon>
        <taxon>Streptophyta</taxon>
        <taxon>Embryophyta</taxon>
        <taxon>Tracheophyta</taxon>
        <taxon>Spermatophyta</taxon>
        <taxon>Magnoliopsida</taxon>
        <taxon>eudicotyledons</taxon>
        <taxon>Gunneridae</taxon>
        <taxon>Pentapetalae</taxon>
        <taxon>rosids</taxon>
        <taxon>fabids</taxon>
        <taxon>Malpighiales</taxon>
        <taxon>Euphorbiaceae</taxon>
        <taxon>Crotonoideae</taxon>
        <taxon>Micrandreae</taxon>
        <taxon>Hevea</taxon>
    </lineage>
</organism>
<dbReference type="Proteomes" id="UP000467840">
    <property type="component" value="Chromosome 16"/>
</dbReference>